<reference evidence="1 2" key="1">
    <citation type="journal article" date="2014" name="BMC Vet. Res.">
        <title>First report of Corynebacterium pseudotuberculosis from caseous lymphadenitis lesions in Black Alentejano pig (Sus scrofa domesticus).</title>
        <authorList>
            <person name="Oliveira M."/>
            <person name="Barroco C."/>
            <person name="Mottola C."/>
            <person name="Santos R."/>
            <person name="Lemsaddek A."/>
            <person name="Tavares L."/>
            <person name="Semedo-Lemsaddek T."/>
        </authorList>
    </citation>
    <scope>NUCLEOTIDE SEQUENCE [LARGE SCALE GENOMIC DNA]</scope>
    <source>
        <strain evidence="1 2">PO100/5</strain>
    </source>
</reference>
<dbReference type="EMBL" id="CP021417">
    <property type="protein sequence ID" value="WCV10739.1"/>
    <property type="molecule type" value="Genomic_DNA"/>
</dbReference>
<name>A0ACD4PZ03_9CORY</name>
<organism evidence="1 2">
    <name type="scientific">Corynebacterium silvaticum</name>
    <dbReference type="NCBI Taxonomy" id="2320431"/>
    <lineage>
        <taxon>Bacteria</taxon>
        <taxon>Bacillati</taxon>
        <taxon>Actinomycetota</taxon>
        <taxon>Actinomycetes</taxon>
        <taxon>Mycobacteriales</taxon>
        <taxon>Corynebacteriaceae</taxon>
        <taxon>Corynebacterium</taxon>
    </lineage>
</organism>
<gene>
    <name evidence="1" type="ORF">CBE74_12280</name>
</gene>
<reference evidence="1 2" key="2">
    <citation type="journal article" date="2020" name="Antonie Van Leeuwenhoek">
        <title>Phylogenomic characterisation of a novel corynebacterial species pathogenic to animals.</title>
        <authorList>
            <person name="Moller J."/>
            <person name="Musella L."/>
            <person name="Melnikov V."/>
            <person name="Geissdorfer W."/>
            <person name="Burkovski A."/>
            <person name="Sangal V."/>
        </authorList>
    </citation>
    <scope>NUCLEOTIDE SEQUENCE [LARGE SCALE GENOMIC DNA]</scope>
    <source>
        <strain evidence="1 2">PO100/5</strain>
    </source>
</reference>
<evidence type="ECO:0000313" key="1">
    <source>
        <dbReference type="EMBL" id="WCV10739.1"/>
    </source>
</evidence>
<proteinExistence type="predicted"/>
<reference evidence="1 2" key="3">
    <citation type="journal article" date="2020" name="Int. J. Syst. Evol. Microbiol.">
        <title>Corynebacterium silvaticum sp. nov., a unique group of NTTB corynebacteria in wild boar and roe deer.</title>
        <authorList>
            <person name="Dangel A."/>
            <person name="Berger A."/>
            <person name="Rau J."/>
            <person name="Eisenberg T."/>
            <person name="Kampfer P."/>
            <person name="Margos G."/>
            <person name="Contzen M."/>
            <person name="Busse H.J."/>
            <person name="Konrad R."/>
            <person name="Peters M."/>
            <person name="Sting R."/>
            <person name="Sing A."/>
        </authorList>
    </citation>
    <scope>NUCLEOTIDE SEQUENCE [LARGE SCALE GENOMIC DNA]</scope>
    <source>
        <strain evidence="1 2">PO100/5</strain>
    </source>
</reference>
<keyword evidence="2" id="KW-1185">Reference proteome</keyword>
<evidence type="ECO:0000313" key="2">
    <source>
        <dbReference type="Proteomes" id="UP000195652"/>
    </source>
</evidence>
<sequence>MLVVYVGGTEGVDKLPARAQMECFHDEAPAYGWHRASTSGNEPVHLIVELLVAQWGDRADAKGGVQGHKKQGLGFFVHVIGQLQALTIRWRVGRLAGMLR</sequence>
<protein>
    <submittedName>
        <fullName evidence="1">Uncharacterized protein</fullName>
    </submittedName>
</protein>
<reference evidence="1 2" key="4">
    <citation type="journal article" date="2020" name="PLoS ONE">
        <title>Taxonomic classification of strain PO100/5 shows a broader geographic distribution and genetic markers of the recently described Corynebacterium silvaticum.</title>
        <authorList>
            <person name="Viana M.V.C."/>
            <person name="Profeta R."/>
            <person name="da Silva A.L."/>
            <person name="Hurtado R."/>
            <person name="Cerqueira J.C."/>
            <person name="Ribeiro B.F.S."/>
            <person name="Almeida M.O."/>
            <person name="Morais-Rodrigues F."/>
            <person name="Soares S.C."/>
            <person name="Oliveira M."/>
            <person name="Tavares L."/>
            <person name="Figueiredo H."/>
            <person name="Wattam A.R."/>
            <person name="Barh D."/>
            <person name="Ghosh P."/>
            <person name="Silva A."/>
            <person name="Azevedo V."/>
        </authorList>
    </citation>
    <scope>NUCLEOTIDE SEQUENCE [LARGE SCALE GENOMIC DNA]</scope>
    <source>
        <strain evidence="1 2">PO100/5</strain>
    </source>
</reference>
<dbReference type="Proteomes" id="UP000195652">
    <property type="component" value="Chromosome"/>
</dbReference>
<accession>A0ACD4PZ03</accession>